<dbReference type="Pfam" id="PF14821">
    <property type="entry name" value="Thr_synth_N"/>
    <property type="match status" value="1"/>
</dbReference>
<name>A0ABU9YJ90_9PROT</name>
<evidence type="ECO:0000256" key="4">
    <source>
        <dbReference type="ARBA" id="ARBA00013028"/>
    </source>
</evidence>
<evidence type="ECO:0000256" key="10">
    <source>
        <dbReference type="ARBA" id="ARBA00049144"/>
    </source>
</evidence>
<dbReference type="InterPro" id="IPR036052">
    <property type="entry name" value="TrpB-like_PALP_sf"/>
</dbReference>
<proteinExistence type="inferred from homology"/>
<evidence type="ECO:0000256" key="9">
    <source>
        <dbReference type="ARBA" id="ARBA00023239"/>
    </source>
</evidence>
<evidence type="ECO:0000256" key="2">
    <source>
        <dbReference type="ARBA" id="ARBA00004979"/>
    </source>
</evidence>
<evidence type="ECO:0000256" key="6">
    <source>
        <dbReference type="ARBA" id="ARBA00022605"/>
    </source>
</evidence>
<dbReference type="InterPro" id="IPR004450">
    <property type="entry name" value="Thr_synthase-like"/>
</dbReference>
<evidence type="ECO:0000313" key="15">
    <source>
        <dbReference type="Proteomes" id="UP001413721"/>
    </source>
</evidence>
<evidence type="ECO:0000256" key="3">
    <source>
        <dbReference type="ARBA" id="ARBA00005517"/>
    </source>
</evidence>
<dbReference type="EMBL" id="JBBKTW010000004">
    <property type="protein sequence ID" value="MEN2988874.1"/>
    <property type="molecule type" value="Genomic_DNA"/>
</dbReference>
<dbReference type="InterPro" id="IPR000634">
    <property type="entry name" value="Ser/Thr_deHydtase_PyrdxlP-BS"/>
</dbReference>
<dbReference type="PANTHER" id="PTHR42690">
    <property type="entry name" value="THREONINE SYNTHASE FAMILY MEMBER"/>
    <property type="match status" value="1"/>
</dbReference>
<dbReference type="Gene3D" id="3.90.1380.10">
    <property type="entry name" value="Threonine synthase, N-terminal domain"/>
    <property type="match status" value="1"/>
</dbReference>
<feature type="domain" description="Tryptophan synthase beta chain-like PALP" evidence="12">
    <location>
        <begin position="92"/>
        <end position="348"/>
    </location>
</feature>
<dbReference type="SUPFAM" id="SSF53686">
    <property type="entry name" value="Tryptophan synthase beta subunit-like PLP-dependent enzymes"/>
    <property type="match status" value="1"/>
</dbReference>
<evidence type="ECO:0000259" key="13">
    <source>
        <dbReference type="Pfam" id="PF14821"/>
    </source>
</evidence>
<dbReference type="InterPro" id="IPR001926">
    <property type="entry name" value="TrpB-like_PALP"/>
</dbReference>
<gene>
    <name evidence="14" type="primary">thrC</name>
    <name evidence="14" type="ORF">WG926_11220</name>
</gene>
<protein>
    <recommendedName>
        <fullName evidence="5 11">Threonine synthase</fullName>
        <ecNumber evidence="4 11">4.2.3.1</ecNumber>
    </recommendedName>
</protein>
<evidence type="ECO:0000256" key="8">
    <source>
        <dbReference type="ARBA" id="ARBA00022898"/>
    </source>
</evidence>
<dbReference type="PROSITE" id="PS00165">
    <property type="entry name" value="DEHYDRATASE_SER_THR"/>
    <property type="match status" value="1"/>
</dbReference>
<dbReference type="RefSeq" id="WP_345934890.1">
    <property type="nucleotide sequence ID" value="NZ_JBBKTV010000009.1"/>
</dbReference>
<evidence type="ECO:0000256" key="7">
    <source>
        <dbReference type="ARBA" id="ARBA00022697"/>
    </source>
</evidence>
<reference evidence="14 15" key="1">
    <citation type="submission" date="2024-03" db="EMBL/GenBank/DDBJ databases">
        <title>High-quality draft genome sequencing of Tistrella sp. BH-R2-4.</title>
        <authorList>
            <person name="Dong C."/>
        </authorList>
    </citation>
    <scope>NUCLEOTIDE SEQUENCE [LARGE SCALE GENOMIC DNA]</scope>
    <source>
        <strain evidence="14 15">BH-R2-4</strain>
    </source>
</reference>
<evidence type="ECO:0000256" key="11">
    <source>
        <dbReference type="NCBIfam" id="TIGR00260"/>
    </source>
</evidence>
<dbReference type="Pfam" id="PF00291">
    <property type="entry name" value="PALP"/>
    <property type="match status" value="1"/>
</dbReference>
<sequence>MHYISTRGRAPRLDFSEVLLDGLGRDGGLYLPETWPQIDADTLRRWRGLSYADLAKRIMRLFVGTTIAPADLDRMIDDTYRGFDHRAVAPLKQLGPDEWVMELFHGPTLAFKDFALQLLGRLFDHVLDRSDRRGVILGATSGDTGSAAIEACRDRARLDVFILHPLGRTSEVQRRQMTTVLSPNIHNIAIQGTFDDAQDMVKAAFGDEGFRDTVGLTAINSINWARIAAQVVYYFHAGLALGAPDRPIAFSVPTGNFGDVYAGYIAARMGLPVAKLIVATNENDILARFFRDGDYSSAGVRPTLSPSMDIQVASNFERLLFDLKGRDGEATAAAIATFRATGRLPVTPAEVAEAQALFDAGAADDTRTLSTIRTVFGETGEILDPHTAVGVAVGRDRKPAGVPVVVLSTAHPAKFPDAVERAIGRRPALPERMADLMERPERFETLEADVSGLKSHIMSHRRNV</sequence>
<dbReference type="InterPro" id="IPR029144">
    <property type="entry name" value="Thr_synth_N"/>
</dbReference>
<comment type="cofactor">
    <cofactor evidence="1">
        <name>pyridoxal 5'-phosphate</name>
        <dbReference type="ChEBI" id="CHEBI:597326"/>
    </cofactor>
</comment>
<dbReference type="EC" id="4.2.3.1" evidence="4 11"/>
<evidence type="ECO:0000256" key="1">
    <source>
        <dbReference type="ARBA" id="ARBA00001933"/>
    </source>
</evidence>
<accession>A0ABU9YJ90</accession>
<dbReference type="InterPro" id="IPR051166">
    <property type="entry name" value="Threonine_Synthase"/>
</dbReference>
<organism evidence="14 15">
    <name type="scientific">Tistrella arctica</name>
    <dbReference type="NCBI Taxonomy" id="3133430"/>
    <lineage>
        <taxon>Bacteria</taxon>
        <taxon>Pseudomonadati</taxon>
        <taxon>Pseudomonadota</taxon>
        <taxon>Alphaproteobacteria</taxon>
        <taxon>Geminicoccales</taxon>
        <taxon>Geminicoccaceae</taxon>
        <taxon>Tistrella</taxon>
    </lineage>
</organism>
<dbReference type="InterPro" id="IPR037158">
    <property type="entry name" value="Thr_synth_N_sf"/>
</dbReference>
<keyword evidence="15" id="KW-1185">Reference proteome</keyword>
<dbReference type="PANTHER" id="PTHR42690:SF1">
    <property type="entry name" value="THREONINE SYNTHASE-LIKE 2"/>
    <property type="match status" value="1"/>
</dbReference>
<keyword evidence="8" id="KW-0663">Pyridoxal phosphate</keyword>
<keyword evidence="6" id="KW-0028">Amino-acid biosynthesis</keyword>
<comment type="pathway">
    <text evidence="2">Amino-acid biosynthesis; L-threonine biosynthesis; L-threonine from L-aspartate: step 5/5.</text>
</comment>
<comment type="caution">
    <text evidence="14">The sequence shown here is derived from an EMBL/GenBank/DDBJ whole genome shotgun (WGS) entry which is preliminary data.</text>
</comment>
<keyword evidence="9 14" id="KW-0456">Lyase</keyword>
<dbReference type="GO" id="GO:0004795">
    <property type="term" value="F:threonine synthase activity"/>
    <property type="evidence" value="ECO:0007669"/>
    <property type="project" value="UniProtKB-EC"/>
</dbReference>
<feature type="domain" description="Threonine synthase N-terminal" evidence="13">
    <location>
        <begin position="2"/>
        <end position="80"/>
    </location>
</feature>
<evidence type="ECO:0000313" key="14">
    <source>
        <dbReference type="EMBL" id="MEN2988874.1"/>
    </source>
</evidence>
<evidence type="ECO:0000256" key="5">
    <source>
        <dbReference type="ARBA" id="ARBA00018679"/>
    </source>
</evidence>
<dbReference type="CDD" id="cd01560">
    <property type="entry name" value="Thr-synth_2"/>
    <property type="match status" value="1"/>
</dbReference>
<dbReference type="Gene3D" id="3.40.50.1100">
    <property type="match status" value="2"/>
</dbReference>
<evidence type="ECO:0000259" key="12">
    <source>
        <dbReference type="Pfam" id="PF00291"/>
    </source>
</evidence>
<comment type="similarity">
    <text evidence="3">Belongs to the threonine synthase family.</text>
</comment>
<dbReference type="NCBIfam" id="TIGR00260">
    <property type="entry name" value="thrC"/>
    <property type="match status" value="1"/>
</dbReference>
<keyword evidence="7" id="KW-0791">Threonine biosynthesis</keyword>
<comment type="catalytic activity">
    <reaction evidence="10">
        <text>O-phospho-L-homoserine + H2O = L-threonine + phosphate</text>
        <dbReference type="Rhea" id="RHEA:10840"/>
        <dbReference type="ChEBI" id="CHEBI:15377"/>
        <dbReference type="ChEBI" id="CHEBI:43474"/>
        <dbReference type="ChEBI" id="CHEBI:57590"/>
        <dbReference type="ChEBI" id="CHEBI:57926"/>
        <dbReference type="EC" id="4.2.3.1"/>
    </reaction>
</comment>
<dbReference type="Pfam" id="PF24857">
    <property type="entry name" value="THR4_C"/>
    <property type="match status" value="1"/>
</dbReference>
<dbReference type="Proteomes" id="UP001413721">
    <property type="component" value="Unassembled WGS sequence"/>
</dbReference>